<dbReference type="OrthoDB" id="10265862at2759"/>
<evidence type="ECO:0000313" key="2">
    <source>
        <dbReference type="EMBL" id="TPX40897.1"/>
    </source>
</evidence>
<dbReference type="Proteomes" id="UP000320475">
    <property type="component" value="Unassembled WGS sequence"/>
</dbReference>
<reference evidence="2 3" key="1">
    <citation type="journal article" date="2019" name="Sci. Rep.">
        <title>Comparative genomics of chytrid fungi reveal insights into the obligate biotrophic and pathogenic lifestyle of Synchytrium endobioticum.</title>
        <authorList>
            <person name="van de Vossenberg B.T.L.H."/>
            <person name="Warris S."/>
            <person name="Nguyen H.D.T."/>
            <person name="van Gent-Pelzer M.P.E."/>
            <person name="Joly D.L."/>
            <person name="van de Geest H.C."/>
            <person name="Bonants P.J.M."/>
            <person name="Smith D.S."/>
            <person name="Levesque C.A."/>
            <person name="van der Lee T.A.J."/>
        </authorList>
    </citation>
    <scope>NUCLEOTIDE SEQUENCE [LARGE SCALE GENOMIC DNA]</scope>
    <source>
        <strain evidence="2 3">LEV6574</strain>
    </source>
</reference>
<organism evidence="2 3">
    <name type="scientific">Synchytrium endobioticum</name>
    <dbReference type="NCBI Taxonomy" id="286115"/>
    <lineage>
        <taxon>Eukaryota</taxon>
        <taxon>Fungi</taxon>
        <taxon>Fungi incertae sedis</taxon>
        <taxon>Chytridiomycota</taxon>
        <taxon>Chytridiomycota incertae sedis</taxon>
        <taxon>Chytridiomycetes</taxon>
        <taxon>Synchytriales</taxon>
        <taxon>Synchytriaceae</taxon>
        <taxon>Synchytrium</taxon>
    </lineage>
</organism>
<keyword evidence="1" id="KW-1133">Transmembrane helix</keyword>
<dbReference type="AlphaFoldDB" id="A0A507CP38"/>
<comment type="caution">
    <text evidence="2">The sequence shown here is derived from an EMBL/GenBank/DDBJ whole genome shotgun (WGS) entry which is preliminary data.</text>
</comment>
<dbReference type="EMBL" id="QEAM01000354">
    <property type="protein sequence ID" value="TPX40897.1"/>
    <property type="molecule type" value="Genomic_DNA"/>
</dbReference>
<keyword evidence="1" id="KW-0472">Membrane</keyword>
<evidence type="ECO:0000256" key="1">
    <source>
        <dbReference type="SAM" id="Phobius"/>
    </source>
</evidence>
<protein>
    <submittedName>
        <fullName evidence="2">Uncharacterized protein</fullName>
    </submittedName>
</protein>
<proteinExistence type="predicted"/>
<sequence length="77" mass="8360">MTNHPGVFKVEYQFEEQTSCLKPISTLPISPLDGGAQPTGMCISQQCITSQTFNHYAYGTGLGSIIIAIGRLSLIRQ</sequence>
<keyword evidence="1" id="KW-0812">Transmembrane</keyword>
<evidence type="ECO:0000313" key="3">
    <source>
        <dbReference type="Proteomes" id="UP000320475"/>
    </source>
</evidence>
<feature type="transmembrane region" description="Helical" evidence="1">
    <location>
        <begin position="56"/>
        <end position="74"/>
    </location>
</feature>
<gene>
    <name evidence="2" type="ORF">SeLEV6574_g06353</name>
</gene>
<name>A0A507CP38_9FUNG</name>
<accession>A0A507CP38</accession>